<evidence type="ECO:0000313" key="8">
    <source>
        <dbReference type="EMBL" id="KAF8727886.1"/>
    </source>
</evidence>
<reference evidence="8" key="1">
    <citation type="submission" date="2020-07" db="EMBL/GenBank/DDBJ databases">
        <title>Genome sequence and genetic diversity analysis of an under-domesticated orphan crop, white fonio (Digitaria exilis).</title>
        <authorList>
            <person name="Bennetzen J.L."/>
            <person name="Chen S."/>
            <person name="Ma X."/>
            <person name="Wang X."/>
            <person name="Yssel A.E.J."/>
            <person name="Chaluvadi S.R."/>
            <person name="Johnson M."/>
            <person name="Gangashetty P."/>
            <person name="Hamidou F."/>
            <person name="Sanogo M.D."/>
            <person name="Zwaenepoel A."/>
            <person name="Wallace J."/>
            <person name="Van De Peer Y."/>
            <person name="Van Deynze A."/>
        </authorList>
    </citation>
    <scope>NUCLEOTIDE SEQUENCE</scope>
    <source>
        <tissue evidence="8">Leaves</tissue>
    </source>
</reference>
<dbReference type="FunFam" id="3.40.190.10:FF:000031">
    <property type="entry name" value="Arogenate dehydratase"/>
    <property type="match status" value="1"/>
</dbReference>
<evidence type="ECO:0000259" key="7">
    <source>
        <dbReference type="PROSITE" id="PS51171"/>
    </source>
</evidence>
<comment type="pathway">
    <text evidence="5">Amino-acid biosynthesis.</text>
</comment>
<dbReference type="EMBL" id="JACEFO010001629">
    <property type="protein sequence ID" value="KAF8727886.1"/>
    <property type="molecule type" value="Genomic_DNA"/>
</dbReference>
<feature type="compositionally biased region" description="Low complexity" evidence="6">
    <location>
        <begin position="367"/>
        <end position="385"/>
    </location>
</feature>
<gene>
    <name evidence="8" type="ORF">HU200_018453</name>
</gene>
<dbReference type="Gene3D" id="3.30.70.260">
    <property type="match status" value="1"/>
</dbReference>
<dbReference type="Proteomes" id="UP000636709">
    <property type="component" value="Unassembled WGS sequence"/>
</dbReference>
<feature type="region of interest" description="Disordered" evidence="6">
    <location>
        <begin position="393"/>
        <end position="437"/>
    </location>
</feature>
<proteinExistence type="predicted"/>
<dbReference type="GO" id="GO:0009094">
    <property type="term" value="P:L-phenylalanine biosynthetic process"/>
    <property type="evidence" value="ECO:0007669"/>
    <property type="project" value="UniProtKB-KW"/>
</dbReference>
<dbReference type="SUPFAM" id="SSF53850">
    <property type="entry name" value="Periplasmic binding protein-like II"/>
    <property type="match status" value="1"/>
</dbReference>
<accession>A0A835KFK1</accession>
<evidence type="ECO:0000256" key="1">
    <source>
        <dbReference type="ARBA" id="ARBA00022605"/>
    </source>
</evidence>
<dbReference type="GO" id="GO:0004664">
    <property type="term" value="F:prephenate dehydratase activity"/>
    <property type="evidence" value="ECO:0007669"/>
    <property type="project" value="InterPro"/>
</dbReference>
<dbReference type="CDD" id="cd13631">
    <property type="entry name" value="PBP2_Ct-PDT_like"/>
    <property type="match status" value="1"/>
</dbReference>
<keyword evidence="3" id="KW-0584">Phenylalanine biosynthesis</keyword>
<evidence type="ECO:0000313" key="9">
    <source>
        <dbReference type="Proteomes" id="UP000636709"/>
    </source>
</evidence>
<keyword evidence="4" id="KW-0456">Lyase</keyword>
<dbReference type="GO" id="GO:0009507">
    <property type="term" value="C:chloroplast"/>
    <property type="evidence" value="ECO:0007669"/>
    <property type="project" value="TreeGrafter"/>
</dbReference>
<dbReference type="PANTHER" id="PTHR21022:SF17">
    <property type="entry name" value="OS10G0523700 PROTEIN"/>
    <property type="match status" value="1"/>
</dbReference>
<name>A0A835KFK1_9POAL</name>
<evidence type="ECO:0000256" key="4">
    <source>
        <dbReference type="ARBA" id="ARBA00023239"/>
    </source>
</evidence>
<dbReference type="Pfam" id="PF00800">
    <property type="entry name" value="PDT"/>
    <property type="match status" value="1"/>
</dbReference>
<evidence type="ECO:0000256" key="2">
    <source>
        <dbReference type="ARBA" id="ARBA00023141"/>
    </source>
</evidence>
<sequence>MFLRSLDSDTAIRLYRSRVWFEQVALPFSLSLHGKQGRKDQNDKSTRYAGARRLATDDRSALQVPARRNRMFNYATELLRSSSRITGANKPPPARGGLRPRPCWAWLQLMPAVSGGRPPFLTRANGDNKDLTSVDGHGFGRVTTTQQNGGPAGMLTRTHRAYLTDGPSTLCPALPAYTTNSQLPNTDRKALCLLASDINWESEEWDLALAITVTGSRKTRPPYSRERAPASDGAVAHPRSGLRRASGLNVDTGRFRCSTTVVLDLKSARCRLEANAASNRSTGRPGEAPTGPPPSRPAHLARWTRRTLQGGEVILVKTREPPPTTPLVFASKLRPTHARRAPARPPPSNPHPPLPRRSMAYTSSLHLPKHLLLPNPRRTTRRPSSVSFVPAAAANTSGGVNGHAPEKPTPKPNGSKKGVNGINGVNGSKKGVNGINGKKKGVNGHVNGRHADRIHLSVSTGGGQDGSGLRVAFQGAPGAYSEFAAKTALPGCDTVPCRAFADALAAVERGGADRAILPVESTMEGTALRNYDLLLRHDLVVVQEINLFVHYCLLAMPGVRAAEVRRVISHPMALAHCGRALARLGVDREPVEDTAGAVEMLRSNRMLDTAAIASPRAADLYGLDVLAHGLQDESWNVTRFLLLSRPPSPVALPVDSDAKTSMVVAHRGGSMMVLLKVLSAFSSRNINLTKLEVINNEDGASAAAAAGAGGHPPVMILDTKARGAPTLRAFPHVLYVDCEGASHDPRVREAIQEIEKFAVFVRVLGCYAADSTVYDLQ</sequence>
<keyword evidence="1" id="KW-0028">Amino-acid biosynthesis</keyword>
<feature type="region of interest" description="Disordered" evidence="6">
    <location>
        <begin position="318"/>
        <end position="359"/>
    </location>
</feature>
<dbReference type="Gene3D" id="3.40.190.10">
    <property type="entry name" value="Periplasmic binding protein-like II"/>
    <property type="match status" value="2"/>
</dbReference>
<feature type="region of interest" description="Disordered" evidence="6">
    <location>
        <begin position="217"/>
        <end position="240"/>
    </location>
</feature>
<dbReference type="PROSITE" id="PS51171">
    <property type="entry name" value="PREPHENATE_DEHYDR_3"/>
    <property type="match status" value="1"/>
</dbReference>
<dbReference type="GO" id="GO:0047769">
    <property type="term" value="F:arogenate dehydratase activity"/>
    <property type="evidence" value="ECO:0007669"/>
    <property type="project" value="TreeGrafter"/>
</dbReference>
<dbReference type="InterPro" id="IPR018528">
    <property type="entry name" value="Preph_deHydtase_CS"/>
</dbReference>
<dbReference type="PROSITE" id="PS00857">
    <property type="entry name" value="PREPHENATE_DEHYDR_1"/>
    <property type="match status" value="1"/>
</dbReference>
<feature type="compositionally biased region" description="Low complexity" evidence="6">
    <location>
        <begin position="413"/>
        <end position="436"/>
    </location>
</feature>
<dbReference type="FunFam" id="3.40.190.10:FF:000182">
    <property type="entry name" value="Prephenate dehydratase"/>
    <property type="match status" value="1"/>
</dbReference>
<dbReference type="InterPro" id="IPR001086">
    <property type="entry name" value="Preph_deHydtase"/>
</dbReference>
<feature type="compositionally biased region" description="Pro residues" evidence="6">
    <location>
        <begin position="343"/>
        <end position="355"/>
    </location>
</feature>
<evidence type="ECO:0000256" key="5">
    <source>
        <dbReference type="ARBA" id="ARBA00029440"/>
    </source>
</evidence>
<dbReference type="CDD" id="cd04905">
    <property type="entry name" value="ACT_CM-PDT"/>
    <property type="match status" value="1"/>
</dbReference>
<evidence type="ECO:0000256" key="3">
    <source>
        <dbReference type="ARBA" id="ARBA00023222"/>
    </source>
</evidence>
<keyword evidence="9" id="KW-1185">Reference proteome</keyword>
<dbReference type="AlphaFoldDB" id="A0A835KFK1"/>
<feature type="region of interest" description="Disordered" evidence="6">
    <location>
        <begin position="126"/>
        <end position="153"/>
    </location>
</feature>
<dbReference type="FunFam" id="3.30.70.260:FF:000074">
    <property type="entry name" value="Os10g0523700 protein"/>
    <property type="match status" value="1"/>
</dbReference>
<organism evidence="8 9">
    <name type="scientific">Digitaria exilis</name>
    <dbReference type="NCBI Taxonomy" id="1010633"/>
    <lineage>
        <taxon>Eukaryota</taxon>
        <taxon>Viridiplantae</taxon>
        <taxon>Streptophyta</taxon>
        <taxon>Embryophyta</taxon>
        <taxon>Tracheophyta</taxon>
        <taxon>Spermatophyta</taxon>
        <taxon>Magnoliopsida</taxon>
        <taxon>Liliopsida</taxon>
        <taxon>Poales</taxon>
        <taxon>Poaceae</taxon>
        <taxon>PACMAD clade</taxon>
        <taxon>Panicoideae</taxon>
        <taxon>Panicodae</taxon>
        <taxon>Paniceae</taxon>
        <taxon>Anthephorinae</taxon>
        <taxon>Digitaria</taxon>
    </lineage>
</organism>
<keyword evidence="2" id="KW-0057">Aromatic amino acid biosynthesis</keyword>
<dbReference type="PANTHER" id="PTHR21022">
    <property type="entry name" value="PREPHENATE DEHYDRATASE P PROTEIN"/>
    <property type="match status" value="1"/>
</dbReference>
<evidence type="ECO:0000256" key="6">
    <source>
        <dbReference type="SAM" id="MobiDB-lite"/>
    </source>
</evidence>
<feature type="domain" description="Prephenate dehydratase" evidence="7">
    <location>
        <begin position="470"/>
        <end position="645"/>
    </location>
</feature>
<feature type="region of interest" description="Disordered" evidence="6">
    <location>
        <begin position="367"/>
        <end position="386"/>
    </location>
</feature>
<feature type="region of interest" description="Disordered" evidence="6">
    <location>
        <begin position="275"/>
        <end position="300"/>
    </location>
</feature>
<protein>
    <recommendedName>
        <fullName evidence="7">Prephenate dehydratase domain-containing protein</fullName>
    </recommendedName>
</protein>
<comment type="caution">
    <text evidence="8">The sequence shown here is derived from an EMBL/GenBank/DDBJ whole genome shotgun (WGS) entry which is preliminary data.</text>
</comment>
<dbReference type="OrthoDB" id="2414662at2759"/>